<dbReference type="STRING" id="1041930.Mtc_0107"/>
<evidence type="ECO:0000313" key="3">
    <source>
        <dbReference type="Proteomes" id="UP000005233"/>
    </source>
</evidence>
<dbReference type="OrthoDB" id="105588at2157"/>
<dbReference type="eggNOG" id="arCOG02605">
    <property type="taxonomic scope" value="Archaea"/>
</dbReference>
<dbReference type="Gene3D" id="3.30.450.30">
    <property type="entry name" value="Dynein light chain 2a, cytoplasmic"/>
    <property type="match status" value="1"/>
</dbReference>
<accession>H8I6I8</accession>
<dbReference type="Proteomes" id="UP000005233">
    <property type="component" value="Chromosome"/>
</dbReference>
<dbReference type="Pfam" id="PF03259">
    <property type="entry name" value="Robl_LC7"/>
    <property type="match status" value="1"/>
</dbReference>
<sequence length="232" mass="25134">MKIPDGSFVAETERPLSEALVDYGHDFRGCIRVICDDGRQSEGFVIVEGGKVLASAFTTMGITLYQTSALERMTALKGARLKVYSYSEDEKLRAFASYPDSVIEDSSPGEADEHPAEPERISYDALLATVTRLPGVIAAALVIDGLPIYQQGQQVDFEHIAVATEDMVRSGTKIATELQLGSAEQIILETPSHKAVIAPISDMFLCVLTAADANLGLVRLSIKNAQTNVRDR</sequence>
<gene>
    <name evidence="2" type="ordered locus">Mtc_0107</name>
</gene>
<reference evidence="2 3" key="1">
    <citation type="journal article" date="2012" name="J. Bacteriol.">
        <title>Complete genome sequence of a thermophilic methanogen, Methanocella conradii HZ254, isolated from Chinese rice field soil.</title>
        <authorList>
            <person name="Lu Z."/>
            <person name="Lu Y."/>
        </authorList>
    </citation>
    <scope>NUCLEOTIDE SEQUENCE [LARGE SCALE GENOMIC DNA]</scope>
    <source>
        <strain evidence="3">DSM 24694 / JCM 17849 / CGMCC 1.5162 / HZ254</strain>
    </source>
</reference>
<dbReference type="EMBL" id="CP003243">
    <property type="protein sequence ID" value="AFC98880.1"/>
    <property type="molecule type" value="Genomic_DNA"/>
</dbReference>
<dbReference type="AlphaFoldDB" id="H8I6I8"/>
<dbReference type="InterPro" id="IPR004942">
    <property type="entry name" value="Roadblock/LAMTOR2_dom"/>
</dbReference>
<evidence type="ECO:0000313" key="2">
    <source>
        <dbReference type="EMBL" id="AFC98880.1"/>
    </source>
</evidence>
<dbReference type="KEGG" id="mez:Mtc_0107"/>
<evidence type="ECO:0000259" key="1">
    <source>
        <dbReference type="SMART" id="SM00960"/>
    </source>
</evidence>
<feature type="domain" description="Roadblock/LAMTOR2" evidence="1">
    <location>
        <begin position="123"/>
        <end position="209"/>
    </location>
</feature>
<keyword evidence="3" id="KW-1185">Reference proteome</keyword>
<dbReference type="HOGENOM" id="CLU_1237935_0_0_2"/>
<dbReference type="SMART" id="SM00960">
    <property type="entry name" value="Robl_LC7"/>
    <property type="match status" value="1"/>
</dbReference>
<dbReference type="SUPFAM" id="SSF103196">
    <property type="entry name" value="Roadblock/LC7 domain"/>
    <property type="match status" value="1"/>
</dbReference>
<organism evidence="2 3">
    <name type="scientific">Methanocella conradii (strain DSM 24694 / JCM 17849 / CGMCC 1.5162 / HZ254)</name>
    <dbReference type="NCBI Taxonomy" id="1041930"/>
    <lineage>
        <taxon>Archaea</taxon>
        <taxon>Methanobacteriati</taxon>
        <taxon>Methanobacteriota</taxon>
        <taxon>Stenosarchaea group</taxon>
        <taxon>Methanomicrobia</taxon>
        <taxon>Methanocellales</taxon>
        <taxon>Methanocellaceae</taxon>
        <taxon>Methanocella</taxon>
    </lineage>
</organism>
<dbReference type="GeneID" id="11970866"/>
<protein>
    <submittedName>
        <fullName evidence="2">Distant relative of homeotic protein bithoraxoid</fullName>
    </submittedName>
</protein>
<name>H8I6I8_METCZ</name>
<dbReference type="RefSeq" id="WP_014404719.1">
    <property type="nucleotide sequence ID" value="NC_017034.1"/>
</dbReference>
<proteinExistence type="predicted"/>